<comment type="cofactor">
    <cofactor evidence="1 8">
        <name>heme</name>
        <dbReference type="ChEBI" id="CHEBI:30413"/>
    </cofactor>
</comment>
<gene>
    <name evidence="11" type="ORF">PoMZ_12526</name>
</gene>
<dbReference type="InterPro" id="IPR002403">
    <property type="entry name" value="Cyt_P450_E_grp-IV"/>
</dbReference>
<dbReference type="AlphaFoldDB" id="A0A4P7NSU9"/>
<reference evidence="11 12" key="1">
    <citation type="journal article" date="2019" name="Mol. Biol. Evol.">
        <title>Blast fungal genomes show frequent chromosomal changes, gene gains and losses, and effector gene turnover.</title>
        <authorList>
            <person name="Gomez Luciano L.B."/>
            <person name="Jason Tsai I."/>
            <person name="Chuma I."/>
            <person name="Tosa Y."/>
            <person name="Chen Y.H."/>
            <person name="Li J.Y."/>
            <person name="Li M.Y."/>
            <person name="Jade Lu M.Y."/>
            <person name="Nakayashiki H."/>
            <person name="Li W.H."/>
        </authorList>
    </citation>
    <scope>NUCLEOTIDE SEQUENCE [LARGE SCALE GENOMIC DNA]</scope>
    <source>
        <strain evidence="11">MZ5-1-6</strain>
    </source>
</reference>
<evidence type="ECO:0000256" key="10">
    <source>
        <dbReference type="SAM" id="Phobius"/>
    </source>
</evidence>
<evidence type="ECO:0000256" key="6">
    <source>
        <dbReference type="ARBA" id="ARBA00023004"/>
    </source>
</evidence>
<dbReference type="PANTHER" id="PTHR46206">
    <property type="entry name" value="CYTOCHROME P450"/>
    <property type="match status" value="1"/>
</dbReference>
<evidence type="ECO:0000256" key="8">
    <source>
        <dbReference type="PIRSR" id="PIRSR602403-1"/>
    </source>
</evidence>
<keyword evidence="5 9" id="KW-0560">Oxidoreductase</keyword>
<feature type="transmembrane region" description="Helical" evidence="10">
    <location>
        <begin position="6"/>
        <end position="26"/>
    </location>
</feature>
<evidence type="ECO:0008006" key="13">
    <source>
        <dbReference type="Google" id="ProtNLM"/>
    </source>
</evidence>
<dbReference type="GO" id="GO:0005506">
    <property type="term" value="F:iron ion binding"/>
    <property type="evidence" value="ECO:0007669"/>
    <property type="project" value="InterPro"/>
</dbReference>
<dbReference type="GO" id="GO:0016705">
    <property type="term" value="F:oxidoreductase activity, acting on paired donors, with incorporation or reduction of molecular oxygen"/>
    <property type="evidence" value="ECO:0007669"/>
    <property type="project" value="InterPro"/>
</dbReference>
<keyword evidence="6 8" id="KW-0408">Iron</keyword>
<evidence type="ECO:0000256" key="3">
    <source>
        <dbReference type="ARBA" id="ARBA00022617"/>
    </source>
</evidence>
<dbReference type="InterPro" id="IPR036396">
    <property type="entry name" value="Cyt_P450_sf"/>
</dbReference>
<proteinExistence type="inferred from homology"/>
<evidence type="ECO:0000256" key="2">
    <source>
        <dbReference type="ARBA" id="ARBA00010617"/>
    </source>
</evidence>
<keyword evidence="10" id="KW-1133">Transmembrane helix</keyword>
<dbReference type="SUPFAM" id="SSF48264">
    <property type="entry name" value="Cytochrome P450"/>
    <property type="match status" value="1"/>
</dbReference>
<dbReference type="CDD" id="cd11041">
    <property type="entry name" value="CYP503A1-like"/>
    <property type="match status" value="1"/>
</dbReference>
<name>A0A4P7NSU9_PYROR</name>
<keyword evidence="7 9" id="KW-0503">Monooxygenase</keyword>
<evidence type="ECO:0000256" key="7">
    <source>
        <dbReference type="ARBA" id="ARBA00023033"/>
    </source>
</evidence>
<evidence type="ECO:0000256" key="1">
    <source>
        <dbReference type="ARBA" id="ARBA00001971"/>
    </source>
</evidence>
<keyword evidence="10" id="KW-0812">Transmembrane</keyword>
<accession>A0A4P7NSU9</accession>
<comment type="similarity">
    <text evidence="2 9">Belongs to the cytochrome P450 family.</text>
</comment>
<dbReference type="PRINTS" id="PR00465">
    <property type="entry name" value="EP450IV"/>
</dbReference>
<evidence type="ECO:0000256" key="5">
    <source>
        <dbReference type="ARBA" id="ARBA00023002"/>
    </source>
</evidence>
<sequence length="525" mass="59776">MLEILFRPAVAAPLVLLTSYIVYNFFLKPNNLPDLPIAGAREGDWFPYWQAKWRNTVDSKNALKSAYRQFKDQEQPYRFPLAGGMGETVVLPKEWTGFINSQPDNVLSLYDQASEFFQLDHTFLDSKLHHPPVHVDLIARDLTKQIGNLVTEMEEETRLALDHEWGKPDDWTDVGVYDTVQTMLGMVSARVAYGRDLCREPRLFQLSMQFVHRALMCGVALHLTYGILRPMLAPLATIPVNITIHKFRRLVAPEIRRRLADWDGRRADLEKQQEASTDQPNDYLQWAIRQAKELGDPYFWKEDVLAGRLLVLNFVSIHTSAFSLAHVVMDLASCDGAVVAELRDEITSVLAAHGGEWSKRALNKMEKLDSTLRESARLNSFVTFGSNRLVTAPQGLTLPNGQTLPRGVGIMLQAYPVLHDEGIYPDAGTFKPFRFAEARRDESADYVQRARNAFAATSPDYLAFGHGRHACPGRFFAATELKLLLAHMLLGYDIEPRQRPRNKWYGIGRVPDMEATVRIRRRKRE</sequence>
<dbReference type="InterPro" id="IPR017972">
    <property type="entry name" value="Cyt_P450_CS"/>
</dbReference>
<evidence type="ECO:0000313" key="12">
    <source>
        <dbReference type="Proteomes" id="UP000294847"/>
    </source>
</evidence>
<evidence type="ECO:0000256" key="9">
    <source>
        <dbReference type="RuleBase" id="RU000461"/>
    </source>
</evidence>
<dbReference type="Pfam" id="PF00067">
    <property type="entry name" value="p450"/>
    <property type="match status" value="1"/>
</dbReference>
<dbReference type="GO" id="GO:0020037">
    <property type="term" value="F:heme binding"/>
    <property type="evidence" value="ECO:0007669"/>
    <property type="project" value="InterPro"/>
</dbReference>
<dbReference type="PANTHER" id="PTHR46206:SF1">
    <property type="entry name" value="P450, PUTATIVE (EUROFUNG)-RELATED"/>
    <property type="match status" value="1"/>
</dbReference>
<protein>
    <recommendedName>
        <fullName evidence="13">Ent-kaurene oxidase</fullName>
    </recommendedName>
</protein>
<dbReference type="Proteomes" id="UP000294847">
    <property type="component" value="Chromosome 7"/>
</dbReference>
<feature type="binding site" description="axial binding residue" evidence="8">
    <location>
        <position position="471"/>
    </location>
    <ligand>
        <name>heme</name>
        <dbReference type="ChEBI" id="CHEBI:30413"/>
    </ligand>
    <ligandPart>
        <name>Fe</name>
        <dbReference type="ChEBI" id="CHEBI:18248"/>
    </ligandPart>
</feature>
<organism evidence="11 12">
    <name type="scientific">Pyricularia oryzae</name>
    <name type="common">Rice blast fungus</name>
    <name type="synonym">Magnaporthe oryzae</name>
    <dbReference type="NCBI Taxonomy" id="318829"/>
    <lineage>
        <taxon>Eukaryota</taxon>
        <taxon>Fungi</taxon>
        <taxon>Dikarya</taxon>
        <taxon>Ascomycota</taxon>
        <taxon>Pezizomycotina</taxon>
        <taxon>Sordariomycetes</taxon>
        <taxon>Sordariomycetidae</taxon>
        <taxon>Magnaporthales</taxon>
        <taxon>Pyriculariaceae</taxon>
        <taxon>Pyricularia</taxon>
    </lineage>
</organism>
<keyword evidence="10" id="KW-0472">Membrane</keyword>
<dbReference type="GO" id="GO:0004497">
    <property type="term" value="F:monooxygenase activity"/>
    <property type="evidence" value="ECO:0007669"/>
    <property type="project" value="UniProtKB-KW"/>
</dbReference>
<dbReference type="PROSITE" id="PS00086">
    <property type="entry name" value="CYTOCHROME_P450"/>
    <property type="match status" value="1"/>
</dbReference>
<keyword evidence="3 8" id="KW-0349">Heme</keyword>
<dbReference type="EMBL" id="CP034210">
    <property type="protein sequence ID" value="QBZ65564.1"/>
    <property type="molecule type" value="Genomic_DNA"/>
</dbReference>
<keyword evidence="4 8" id="KW-0479">Metal-binding</keyword>
<dbReference type="InterPro" id="IPR001128">
    <property type="entry name" value="Cyt_P450"/>
</dbReference>
<evidence type="ECO:0000256" key="4">
    <source>
        <dbReference type="ARBA" id="ARBA00022723"/>
    </source>
</evidence>
<dbReference type="Gene3D" id="1.10.630.10">
    <property type="entry name" value="Cytochrome P450"/>
    <property type="match status" value="1"/>
</dbReference>
<evidence type="ECO:0000313" key="11">
    <source>
        <dbReference type="EMBL" id="QBZ65564.1"/>
    </source>
</evidence>